<dbReference type="AlphaFoldDB" id="A0A7J7IU83"/>
<protein>
    <submittedName>
        <fullName evidence="2">COMMD4</fullName>
    </submittedName>
</protein>
<dbReference type="PANTHER" id="PTHR16231">
    <property type="entry name" value="COMM DOMAIN-CONTAINING PROTEIN 4-8 FAMILY MEMBER"/>
    <property type="match status" value="1"/>
</dbReference>
<feature type="domain" description="COMM" evidence="1">
    <location>
        <begin position="130"/>
        <end position="199"/>
    </location>
</feature>
<gene>
    <name evidence="2" type="ORF">EB796_024209</name>
</gene>
<comment type="caution">
    <text evidence="2">The sequence shown here is derived from an EMBL/GenBank/DDBJ whole genome shotgun (WGS) entry which is preliminary data.</text>
</comment>
<dbReference type="Proteomes" id="UP000593567">
    <property type="component" value="Unassembled WGS sequence"/>
</dbReference>
<dbReference type="InterPro" id="IPR017920">
    <property type="entry name" value="COMM"/>
</dbReference>
<evidence type="ECO:0000259" key="1">
    <source>
        <dbReference type="PROSITE" id="PS51269"/>
    </source>
</evidence>
<dbReference type="EMBL" id="VXIV02003389">
    <property type="protein sequence ID" value="KAF6017493.1"/>
    <property type="molecule type" value="Genomic_DNA"/>
</dbReference>
<dbReference type="Pfam" id="PF21672">
    <property type="entry name" value="COMM_HN"/>
    <property type="match status" value="1"/>
</dbReference>
<sequence>MRFRFCGGLDCPDWVLAEITILAKMSSIKMKLLCAQVVKNLLGEELDYDKVKKYTSDAKYDTSDVKAAIAVLKFIFNSAARYNVESSPLFDELQQLGLPKEHSTALCKTFADNSTKLQEFFKLKSLKLSQVKDLSYTVKHVLDPTNTQVMEEPLIQLSLVLDSPDNLSPQTLSFSLTVRKFQVFLHEMKQARESMKHVINSL</sequence>
<evidence type="ECO:0000313" key="3">
    <source>
        <dbReference type="Proteomes" id="UP000593567"/>
    </source>
</evidence>
<dbReference type="OrthoDB" id="284322at2759"/>
<evidence type="ECO:0000313" key="2">
    <source>
        <dbReference type="EMBL" id="KAF6017493.1"/>
    </source>
</evidence>
<accession>A0A7J7IU83</accession>
<proteinExistence type="predicted"/>
<reference evidence="2" key="1">
    <citation type="submission" date="2020-06" db="EMBL/GenBank/DDBJ databases">
        <title>Draft genome of Bugula neritina, a colonial animal packing powerful symbionts and potential medicines.</title>
        <authorList>
            <person name="Rayko M."/>
        </authorList>
    </citation>
    <scope>NUCLEOTIDE SEQUENCE [LARGE SCALE GENOMIC DNA]</scope>
    <source>
        <strain evidence="2">Kwan_BN1</strain>
    </source>
</reference>
<dbReference type="Pfam" id="PF07258">
    <property type="entry name" value="COMM_domain"/>
    <property type="match status" value="1"/>
</dbReference>
<name>A0A7J7IU83_BUGNE</name>
<dbReference type="InterPro" id="IPR047155">
    <property type="entry name" value="COMMD4/6/7/8"/>
</dbReference>
<organism evidence="2 3">
    <name type="scientific">Bugula neritina</name>
    <name type="common">Brown bryozoan</name>
    <name type="synonym">Sertularia neritina</name>
    <dbReference type="NCBI Taxonomy" id="10212"/>
    <lineage>
        <taxon>Eukaryota</taxon>
        <taxon>Metazoa</taxon>
        <taxon>Spiralia</taxon>
        <taxon>Lophotrochozoa</taxon>
        <taxon>Bryozoa</taxon>
        <taxon>Gymnolaemata</taxon>
        <taxon>Cheilostomatida</taxon>
        <taxon>Flustrina</taxon>
        <taxon>Buguloidea</taxon>
        <taxon>Bugulidae</taxon>
        <taxon>Bugula</taxon>
    </lineage>
</organism>
<dbReference type="PROSITE" id="PS51269">
    <property type="entry name" value="COMM"/>
    <property type="match status" value="1"/>
</dbReference>
<dbReference type="PANTHER" id="PTHR16231:SF4">
    <property type="entry name" value="COMM DOMAIN-CONTAINING PROTEIN 4"/>
    <property type="match status" value="1"/>
</dbReference>
<keyword evidence="3" id="KW-1185">Reference proteome</keyword>